<dbReference type="PANTHER" id="PTHR31071">
    <property type="entry name" value="GB|AAF24581.1"/>
    <property type="match status" value="1"/>
</dbReference>
<accession>A0A072V4C1</accession>
<gene>
    <name evidence="3" type="ordered locus">MTR_2g023020</name>
</gene>
<feature type="region of interest" description="Disordered" evidence="2">
    <location>
        <begin position="1"/>
        <end position="26"/>
    </location>
</feature>
<evidence type="ECO:0000313" key="3">
    <source>
        <dbReference type="EMBL" id="KEH36844.1"/>
    </source>
</evidence>
<dbReference type="EnsemblPlants" id="KEH36844">
    <property type="protein sequence ID" value="KEH36844"/>
    <property type="gene ID" value="MTR_2g023020"/>
</dbReference>
<dbReference type="InterPro" id="IPR043424">
    <property type="entry name" value="BLT-like"/>
</dbReference>
<dbReference type="Proteomes" id="UP000002051">
    <property type="component" value="Chromosome 2"/>
</dbReference>
<evidence type="ECO:0000313" key="5">
    <source>
        <dbReference type="Proteomes" id="UP000002051"/>
    </source>
</evidence>
<dbReference type="EMBL" id="CM001218">
    <property type="protein sequence ID" value="KEH36844.1"/>
    <property type="molecule type" value="Genomic_DNA"/>
</dbReference>
<organism evidence="3 5">
    <name type="scientific">Medicago truncatula</name>
    <name type="common">Barrel medic</name>
    <name type="synonym">Medicago tribuloides</name>
    <dbReference type="NCBI Taxonomy" id="3880"/>
    <lineage>
        <taxon>Eukaryota</taxon>
        <taxon>Viridiplantae</taxon>
        <taxon>Streptophyta</taxon>
        <taxon>Embryophyta</taxon>
        <taxon>Tracheophyta</taxon>
        <taxon>Spermatophyta</taxon>
        <taxon>Magnoliopsida</taxon>
        <taxon>eudicotyledons</taxon>
        <taxon>Gunneridae</taxon>
        <taxon>Pentapetalae</taxon>
        <taxon>rosids</taxon>
        <taxon>fabids</taxon>
        <taxon>Fabales</taxon>
        <taxon>Fabaceae</taxon>
        <taxon>Papilionoideae</taxon>
        <taxon>50 kb inversion clade</taxon>
        <taxon>NPAAA clade</taxon>
        <taxon>Hologalegina</taxon>
        <taxon>IRL clade</taxon>
        <taxon>Trifolieae</taxon>
        <taxon>Medicago</taxon>
    </lineage>
</organism>
<proteinExistence type="predicted"/>
<reference evidence="3 5" key="1">
    <citation type="journal article" date="2011" name="Nature">
        <title>The Medicago genome provides insight into the evolution of rhizobial symbioses.</title>
        <authorList>
            <person name="Young N.D."/>
            <person name="Debelle F."/>
            <person name="Oldroyd G.E."/>
            <person name="Geurts R."/>
            <person name="Cannon S.B."/>
            <person name="Udvardi M.K."/>
            <person name="Benedito V.A."/>
            <person name="Mayer K.F."/>
            <person name="Gouzy J."/>
            <person name="Schoof H."/>
            <person name="Van de Peer Y."/>
            <person name="Proost S."/>
            <person name="Cook D.R."/>
            <person name="Meyers B.C."/>
            <person name="Spannagl M."/>
            <person name="Cheung F."/>
            <person name="De Mita S."/>
            <person name="Krishnakumar V."/>
            <person name="Gundlach H."/>
            <person name="Zhou S."/>
            <person name="Mudge J."/>
            <person name="Bharti A.K."/>
            <person name="Murray J.D."/>
            <person name="Naoumkina M.A."/>
            <person name="Rosen B."/>
            <person name="Silverstein K.A."/>
            <person name="Tang H."/>
            <person name="Rombauts S."/>
            <person name="Zhao P.X."/>
            <person name="Zhou P."/>
            <person name="Barbe V."/>
            <person name="Bardou P."/>
            <person name="Bechner M."/>
            <person name="Bellec A."/>
            <person name="Berger A."/>
            <person name="Berges H."/>
            <person name="Bidwell S."/>
            <person name="Bisseling T."/>
            <person name="Choisne N."/>
            <person name="Couloux A."/>
            <person name="Denny R."/>
            <person name="Deshpande S."/>
            <person name="Dai X."/>
            <person name="Doyle J.J."/>
            <person name="Dudez A.M."/>
            <person name="Farmer A.D."/>
            <person name="Fouteau S."/>
            <person name="Franken C."/>
            <person name="Gibelin C."/>
            <person name="Gish J."/>
            <person name="Goldstein S."/>
            <person name="Gonzalez A.J."/>
            <person name="Green P.J."/>
            <person name="Hallab A."/>
            <person name="Hartog M."/>
            <person name="Hua A."/>
            <person name="Humphray S.J."/>
            <person name="Jeong D.H."/>
            <person name="Jing Y."/>
            <person name="Jocker A."/>
            <person name="Kenton S.M."/>
            <person name="Kim D.J."/>
            <person name="Klee K."/>
            <person name="Lai H."/>
            <person name="Lang C."/>
            <person name="Lin S."/>
            <person name="Macmil S.L."/>
            <person name="Magdelenat G."/>
            <person name="Matthews L."/>
            <person name="McCorrison J."/>
            <person name="Monaghan E.L."/>
            <person name="Mun J.H."/>
            <person name="Najar F.Z."/>
            <person name="Nicholson C."/>
            <person name="Noirot C."/>
            <person name="O'Bleness M."/>
            <person name="Paule C.R."/>
            <person name="Poulain J."/>
            <person name="Prion F."/>
            <person name="Qin B."/>
            <person name="Qu C."/>
            <person name="Retzel E.F."/>
            <person name="Riddle C."/>
            <person name="Sallet E."/>
            <person name="Samain S."/>
            <person name="Samson N."/>
            <person name="Sanders I."/>
            <person name="Saurat O."/>
            <person name="Scarpelli C."/>
            <person name="Schiex T."/>
            <person name="Segurens B."/>
            <person name="Severin A.J."/>
            <person name="Sherrier D.J."/>
            <person name="Shi R."/>
            <person name="Sims S."/>
            <person name="Singer S.R."/>
            <person name="Sinharoy S."/>
            <person name="Sterck L."/>
            <person name="Viollet A."/>
            <person name="Wang B.B."/>
            <person name="Wang K."/>
            <person name="Wang M."/>
            <person name="Wang X."/>
            <person name="Warfsmann J."/>
            <person name="Weissenbach J."/>
            <person name="White D.D."/>
            <person name="White J.D."/>
            <person name="Wiley G.B."/>
            <person name="Wincker P."/>
            <person name="Xing Y."/>
            <person name="Yang L."/>
            <person name="Yao Z."/>
            <person name="Ying F."/>
            <person name="Zhai J."/>
            <person name="Zhou L."/>
            <person name="Zuber A."/>
            <person name="Denarie J."/>
            <person name="Dixon R.A."/>
            <person name="May G.D."/>
            <person name="Schwartz D.C."/>
            <person name="Rogers J."/>
            <person name="Quetier F."/>
            <person name="Town C.D."/>
            <person name="Roe B.A."/>
        </authorList>
    </citation>
    <scope>NUCLEOTIDE SEQUENCE [LARGE SCALE GENOMIC DNA]</scope>
    <source>
        <strain evidence="3">A17</strain>
        <strain evidence="4 5">cv. Jemalong A17</strain>
    </source>
</reference>
<sequence length="532" mass="61973">MASNTTTLHNQVHSSGHSIIPTALHRQKHRNSAIAIALRRRGTHKKYSGISSPVNFRQGFVKNEISARKLAAGLWQLRFVEVSGDGGAAIGDEPFRSSKSKLAYRNVNYQNSKDKFKVTKDQKRKPVTILRSRNGLLCEKSNMWGFCPKLEAFMPFIKSSKEGKTKLADDQHDSIVTVLLEELLRAQRSINKLKAERNSSKKKVEQFLQNLQDEKVLWKCNEHKKIEKMLDELKDKLTRERRSRERMELLNTKLLHELDVGNESTAQFMKNYEKEKRERKLTEEVCHELTKQIGEDKTKIEKLMRDSIKIYKEVEDEREMMQMTEQWREVRVQMKLDDAKNVLEEKYNQMVELIAYLQMFLRSKGDEANQKEIEDARLIKQVVESVNIQQILELSYNFSKSDDVFPIYEECREKVGKEYSPASNQVASCRNDETMISHTKYSQHRMENNMIGETTTSLCKDYSVEGSFKHFELLKQANSTDHNINPHIARGMKGCIEWPRVIPKPNLKVIPLEERVKSQKSQLQHILKPKAF</sequence>
<evidence type="ECO:0000256" key="1">
    <source>
        <dbReference type="SAM" id="Coils"/>
    </source>
</evidence>
<dbReference type="PANTHER" id="PTHR31071:SF14">
    <property type="entry name" value="BZIP DOMAIN-CONTAINING PROTEIN"/>
    <property type="match status" value="1"/>
</dbReference>
<keyword evidence="1" id="KW-0175">Coiled coil</keyword>
<dbReference type="HOGENOM" id="CLU_033382_1_0_1"/>
<keyword evidence="5" id="KW-1185">Reference proteome</keyword>
<feature type="compositionally biased region" description="Polar residues" evidence="2">
    <location>
        <begin position="1"/>
        <end position="17"/>
    </location>
</feature>
<reference evidence="4" key="3">
    <citation type="submission" date="2015-04" db="UniProtKB">
        <authorList>
            <consortium name="EnsemblPlants"/>
        </authorList>
    </citation>
    <scope>IDENTIFICATION</scope>
    <source>
        <strain evidence="4">cv. Jemalong A17</strain>
    </source>
</reference>
<feature type="coiled-coil region" evidence="1">
    <location>
        <begin position="176"/>
        <end position="292"/>
    </location>
</feature>
<protein>
    <submittedName>
        <fullName evidence="3 4">Uncharacterized protein</fullName>
    </submittedName>
</protein>
<name>A0A072V4C1_MEDTR</name>
<evidence type="ECO:0000256" key="2">
    <source>
        <dbReference type="SAM" id="MobiDB-lite"/>
    </source>
</evidence>
<dbReference type="AlphaFoldDB" id="A0A072V4C1"/>
<dbReference type="STRING" id="3880.A0A072V4C1"/>
<reference evidence="3 5" key="2">
    <citation type="journal article" date="2014" name="BMC Genomics">
        <title>An improved genome release (version Mt4.0) for the model legume Medicago truncatula.</title>
        <authorList>
            <person name="Tang H."/>
            <person name="Krishnakumar V."/>
            <person name="Bidwell S."/>
            <person name="Rosen B."/>
            <person name="Chan A."/>
            <person name="Zhou S."/>
            <person name="Gentzbittel L."/>
            <person name="Childs K.L."/>
            <person name="Yandell M."/>
            <person name="Gundlach H."/>
            <person name="Mayer K.F."/>
            <person name="Schwartz D.C."/>
            <person name="Town C.D."/>
        </authorList>
    </citation>
    <scope>GENOME REANNOTATION</scope>
    <source>
        <strain evidence="3">A17</strain>
        <strain evidence="4 5">cv. Jemalong A17</strain>
    </source>
</reference>
<evidence type="ECO:0000313" key="4">
    <source>
        <dbReference type="EnsemblPlants" id="KEH36844"/>
    </source>
</evidence>